<comment type="caution">
    <text evidence="1">The sequence shown here is derived from an EMBL/GenBank/DDBJ whole genome shotgun (WGS) entry which is preliminary data.</text>
</comment>
<organism evidence="1 2">
    <name type="scientific">Paenibacillus rhizosphaerae</name>
    <dbReference type="NCBI Taxonomy" id="297318"/>
    <lineage>
        <taxon>Bacteria</taxon>
        <taxon>Bacillati</taxon>
        <taxon>Bacillota</taxon>
        <taxon>Bacilli</taxon>
        <taxon>Bacillales</taxon>
        <taxon>Paenibacillaceae</taxon>
        <taxon>Paenibacillus</taxon>
    </lineage>
</organism>
<evidence type="ECO:0000313" key="2">
    <source>
        <dbReference type="Proteomes" id="UP000187172"/>
    </source>
</evidence>
<proteinExistence type="predicted"/>
<reference evidence="1 2" key="1">
    <citation type="submission" date="2016-11" db="EMBL/GenBank/DDBJ databases">
        <title>Paenibacillus species isolates.</title>
        <authorList>
            <person name="Beno S.M."/>
        </authorList>
    </citation>
    <scope>NUCLEOTIDE SEQUENCE [LARGE SCALE GENOMIC DNA]</scope>
    <source>
        <strain evidence="1 2">FSL R5-0378</strain>
    </source>
</reference>
<dbReference type="AlphaFoldDB" id="A0A1R1EPN0"/>
<evidence type="ECO:0000313" key="1">
    <source>
        <dbReference type="EMBL" id="OMF53794.1"/>
    </source>
</evidence>
<sequence length="69" mass="7684">MPAACTAKKTAPFAEGTVLTFGYSENTAGVSVRFSRDYFLYHLSYEAAASRPPKEFGLKQLHRRIDQAL</sequence>
<keyword evidence="2" id="KW-1185">Reference proteome</keyword>
<name>A0A1R1EPN0_9BACL</name>
<dbReference type="Proteomes" id="UP000187172">
    <property type="component" value="Unassembled WGS sequence"/>
</dbReference>
<dbReference type="EMBL" id="MRTP01000004">
    <property type="protein sequence ID" value="OMF53794.1"/>
    <property type="molecule type" value="Genomic_DNA"/>
</dbReference>
<protein>
    <submittedName>
        <fullName evidence="1">Uncharacterized protein</fullName>
    </submittedName>
</protein>
<accession>A0A1R1EPN0</accession>
<gene>
    <name evidence="1" type="ORF">BK138_18430</name>
</gene>